<sequence>MGVGFLHVGLLSHHGGTDADGQLCCSYDYGCAGDLGDDKQQRPPVAVPEPLIRHPSDLVVQSLVDGTPEAALPAITGTPGTARTITTAVTASVASTTSLVSSPSHYSSSYSISNDNSYNLRQAHAAGSPASTTRAQQRNDYHAVRSQQQQQQQQQASLQQFVGGSTTLSTASERFAASSATTARTPSDRSTSSRRSQLANTVDRHDGTATASSFSFSSSSSSSSSLSSPTLAMVLSSSTVKESSHPATSVITQIRQLVGHRRKDGRKSIVLDSAT</sequence>
<evidence type="ECO:0000256" key="1">
    <source>
        <dbReference type="SAM" id="MobiDB-lite"/>
    </source>
</evidence>
<gene>
    <name evidence="2" type="ORF">X777_00940</name>
</gene>
<evidence type="ECO:0000313" key="2">
    <source>
        <dbReference type="EMBL" id="EZA57838.1"/>
    </source>
</evidence>
<dbReference type="AlphaFoldDB" id="A0A026WPE1"/>
<evidence type="ECO:0000313" key="3">
    <source>
        <dbReference type="Proteomes" id="UP000053097"/>
    </source>
</evidence>
<dbReference type="OMA" id="RNDYHAV"/>
<proteinExistence type="predicted"/>
<feature type="compositionally biased region" description="Low complexity" evidence="1">
    <location>
        <begin position="174"/>
        <end position="196"/>
    </location>
</feature>
<feature type="compositionally biased region" description="Low complexity" evidence="1">
    <location>
        <begin position="212"/>
        <end position="228"/>
    </location>
</feature>
<dbReference type="EMBL" id="KK107139">
    <property type="protein sequence ID" value="EZA57838.1"/>
    <property type="molecule type" value="Genomic_DNA"/>
</dbReference>
<dbReference type="OrthoDB" id="6516201at2759"/>
<name>A0A026WPE1_OOCBI</name>
<reference evidence="2 3" key="1">
    <citation type="journal article" date="2014" name="Curr. Biol.">
        <title>The genome of the clonal raider ant Cerapachys biroi.</title>
        <authorList>
            <person name="Oxley P.R."/>
            <person name="Ji L."/>
            <person name="Fetter-Pruneda I."/>
            <person name="McKenzie S.K."/>
            <person name="Li C."/>
            <person name="Hu H."/>
            <person name="Zhang G."/>
            <person name="Kronauer D.J."/>
        </authorList>
    </citation>
    <scope>NUCLEOTIDE SEQUENCE [LARGE SCALE GENOMIC DNA]</scope>
</reference>
<protein>
    <submittedName>
        <fullName evidence="2">Uncharacterized protein</fullName>
    </submittedName>
</protein>
<dbReference type="Proteomes" id="UP000053097">
    <property type="component" value="Unassembled WGS sequence"/>
</dbReference>
<organism evidence="2 3">
    <name type="scientific">Ooceraea biroi</name>
    <name type="common">Clonal raider ant</name>
    <name type="synonym">Cerapachys biroi</name>
    <dbReference type="NCBI Taxonomy" id="2015173"/>
    <lineage>
        <taxon>Eukaryota</taxon>
        <taxon>Metazoa</taxon>
        <taxon>Ecdysozoa</taxon>
        <taxon>Arthropoda</taxon>
        <taxon>Hexapoda</taxon>
        <taxon>Insecta</taxon>
        <taxon>Pterygota</taxon>
        <taxon>Neoptera</taxon>
        <taxon>Endopterygota</taxon>
        <taxon>Hymenoptera</taxon>
        <taxon>Apocrita</taxon>
        <taxon>Aculeata</taxon>
        <taxon>Formicoidea</taxon>
        <taxon>Formicidae</taxon>
        <taxon>Dorylinae</taxon>
        <taxon>Ooceraea</taxon>
    </lineage>
</organism>
<feature type="compositionally biased region" description="Low complexity" evidence="1">
    <location>
        <begin position="147"/>
        <end position="160"/>
    </location>
</feature>
<keyword evidence="3" id="KW-1185">Reference proteome</keyword>
<dbReference type="STRING" id="2015173.A0A026WPE1"/>
<feature type="region of interest" description="Disordered" evidence="1">
    <location>
        <begin position="174"/>
        <end position="228"/>
    </location>
</feature>
<accession>A0A026WPE1</accession>
<feature type="region of interest" description="Disordered" evidence="1">
    <location>
        <begin position="124"/>
        <end position="160"/>
    </location>
</feature>